<feature type="region of interest" description="Disordered" evidence="4">
    <location>
        <begin position="854"/>
        <end position="903"/>
    </location>
</feature>
<dbReference type="PANTHER" id="PTHR19932:SF10">
    <property type="entry name" value="WD REPEAT AND HMG-BOX DNA-BINDING PROTEIN 1"/>
    <property type="match status" value="1"/>
</dbReference>
<reference evidence="6" key="1">
    <citation type="submission" date="2020-01" db="EMBL/GenBank/DDBJ databases">
        <title>Development of genomics and gene disruption for Polysphondylium violaceum indicates a role for the polyketide synthase stlB in stalk morphogenesis.</title>
        <authorList>
            <person name="Narita B."/>
            <person name="Kawabe Y."/>
            <person name="Kin K."/>
            <person name="Saito T."/>
            <person name="Gibbs R."/>
            <person name="Kuspa A."/>
            <person name="Muzny D."/>
            <person name="Queller D."/>
            <person name="Richards S."/>
            <person name="Strassman J."/>
            <person name="Sucgang R."/>
            <person name="Worley K."/>
            <person name="Schaap P."/>
        </authorList>
    </citation>
    <scope>NUCLEOTIDE SEQUENCE</scope>
    <source>
        <strain evidence="6">QSvi11</strain>
    </source>
</reference>
<name>A0A8J4PLE2_9MYCE</name>
<dbReference type="GO" id="GO:0000278">
    <property type="term" value="P:mitotic cell cycle"/>
    <property type="evidence" value="ECO:0007669"/>
    <property type="project" value="TreeGrafter"/>
</dbReference>
<dbReference type="Pfam" id="PF12341">
    <property type="entry name" value="Mcl1_mid"/>
    <property type="match status" value="1"/>
</dbReference>
<evidence type="ECO:0000313" key="6">
    <source>
        <dbReference type="EMBL" id="KAF2070047.1"/>
    </source>
</evidence>
<dbReference type="GO" id="GO:0006281">
    <property type="term" value="P:DNA repair"/>
    <property type="evidence" value="ECO:0007669"/>
    <property type="project" value="TreeGrafter"/>
</dbReference>
<comment type="caution">
    <text evidence="6">The sequence shown here is derived from an EMBL/GenBank/DDBJ whole genome shotgun (WGS) entry which is preliminary data.</text>
</comment>
<evidence type="ECO:0000259" key="5">
    <source>
        <dbReference type="Pfam" id="PF12341"/>
    </source>
</evidence>
<feature type="compositionally biased region" description="Basic and acidic residues" evidence="4">
    <location>
        <begin position="872"/>
        <end position="881"/>
    </location>
</feature>
<organism evidence="6 7">
    <name type="scientific">Polysphondylium violaceum</name>
    <dbReference type="NCBI Taxonomy" id="133409"/>
    <lineage>
        <taxon>Eukaryota</taxon>
        <taxon>Amoebozoa</taxon>
        <taxon>Evosea</taxon>
        <taxon>Eumycetozoa</taxon>
        <taxon>Dictyostelia</taxon>
        <taxon>Dictyosteliales</taxon>
        <taxon>Dictyosteliaceae</taxon>
        <taxon>Polysphondylium</taxon>
    </lineage>
</organism>
<dbReference type="SUPFAM" id="SSF50978">
    <property type="entry name" value="WD40 repeat-like"/>
    <property type="match status" value="2"/>
</dbReference>
<dbReference type="InterPro" id="IPR019775">
    <property type="entry name" value="WD40_repeat_CS"/>
</dbReference>
<evidence type="ECO:0000313" key="7">
    <source>
        <dbReference type="Proteomes" id="UP000695562"/>
    </source>
</evidence>
<feature type="repeat" description="WD" evidence="3">
    <location>
        <begin position="280"/>
        <end position="315"/>
    </location>
</feature>
<evidence type="ECO:0000256" key="4">
    <source>
        <dbReference type="SAM" id="MobiDB-lite"/>
    </source>
</evidence>
<gene>
    <name evidence="6" type="ORF">CYY_008629</name>
</gene>
<dbReference type="PROSITE" id="PS50294">
    <property type="entry name" value="WD_REPEATS_REGION"/>
    <property type="match status" value="2"/>
</dbReference>
<feature type="compositionally biased region" description="Acidic residues" evidence="4">
    <location>
        <begin position="380"/>
        <end position="396"/>
    </location>
</feature>
<feature type="repeat" description="WD" evidence="3">
    <location>
        <begin position="158"/>
        <end position="193"/>
    </location>
</feature>
<dbReference type="GO" id="GO:0003682">
    <property type="term" value="F:chromatin binding"/>
    <property type="evidence" value="ECO:0007669"/>
    <property type="project" value="TreeGrafter"/>
</dbReference>
<dbReference type="Gene3D" id="2.130.10.10">
    <property type="entry name" value="YVTN repeat-like/Quinoprotein amine dehydrogenase"/>
    <property type="match status" value="2"/>
</dbReference>
<dbReference type="PROSITE" id="PS50082">
    <property type="entry name" value="WD_REPEATS_2"/>
    <property type="match status" value="2"/>
</dbReference>
<evidence type="ECO:0000256" key="1">
    <source>
        <dbReference type="ARBA" id="ARBA00022574"/>
    </source>
</evidence>
<protein>
    <recommendedName>
        <fullName evidence="5">WDHD1/CFT4 second beta-propeller domain-containing protein</fullName>
    </recommendedName>
</protein>
<dbReference type="InterPro" id="IPR015943">
    <property type="entry name" value="WD40/YVTN_repeat-like_dom_sf"/>
</dbReference>
<dbReference type="Pfam" id="PF00400">
    <property type="entry name" value="WD40"/>
    <property type="match status" value="2"/>
</dbReference>
<dbReference type="PROSITE" id="PS00678">
    <property type="entry name" value="WD_REPEATS_1"/>
    <property type="match status" value="1"/>
</dbReference>
<dbReference type="EMBL" id="AJWJ01000551">
    <property type="protein sequence ID" value="KAF2070047.1"/>
    <property type="molecule type" value="Genomic_DNA"/>
</dbReference>
<evidence type="ECO:0000256" key="2">
    <source>
        <dbReference type="ARBA" id="ARBA00022737"/>
    </source>
</evidence>
<dbReference type="InterPro" id="IPR001680">
    <property type="entry name" value="WD40_rpt"/>
</dbReference>
<dbReference type="SMART" id="SM00320">
    <property type="entry name" value="WD40"/>
    <property type="match status" value="5"/>
</dbReference>
<keyword evidence="1 3" id="KW-0853">WD repeat</keyword>
<dbReference type="Proteomes" id="UP000695562">
    <property type="component" value="Unassembled WGS sequence"/>
</dbReference>
<dbReference type="InterPro" id="IPR022100">
    <property type="entry name" value="WDHD1/CFT4_beta-prop_2nd"/>
</dbReference>
<feature type="compositionally biased region" description="Acidic residues" evidence="4">
    <location>
        <begin position="244"/>
        <end position="253"/>
    </location>
</feature>
<dbReference type="PANTHER" id="PTHR19932">
    <property type="entry name" value="WD REPEAT AND HMG-BOX DNA BINDING PROTEIN"/>
    <property type="match status" value="1"/>
</dbReference>
<dbReference type="GO" id="GO:0043596">
    <property type="term" value="C:nuclear replication fork"/>
    <property type="evidence" value="ECO:0007669"/>
    <property type="project" value="TreeGrafter"/>
</dbReference>
<sequence length="903" mass="101620">MSKVSKVKVLDSKISPLLKNVNDNNKKIPFLYVPNTNSILYGCNLSNKIYYKDFDLEKDGEKVIEHHKKSDSSSQDKQQLTNSIISLHSIGENDCISVSDTELYIFSCTSPEETKKHLDIVSIPNHIQYSPTGTFIATASKNYIKVASTMDGGQINKFKAHEGQVLYVSYNMYGTHLASIGDDFKLKIWDTNTFGDGTVTPKREFELDCSKTNINHLNIEWSPTKLEIAVPSKEGVVLYSFEDENDLNNDDGDNNSSSSSSNDDNDKQQKEKYKKVILNNEGHSKEVIGVSYSPNGEYLASFGFDNLLFVWDLSNCEKEPISFRKHNQTISSLSWNPNQNLISFIDRKGKIGICNNIIPIGSRHPSNDNVIENLEVQNTQEEEEGQQEEQEQEDQDEKMNESYINDDEAKEVELEDGDDEVDYYENKKKLLDETAESYHSTSYPLSSFQKPFQIGSTFENVYYSSTKNKRYFLSFNLLGCILKREEVEDSSADSSNNTSSIEIEFHQTTYHRKLTFTDNQYQLGSLGSNGAIFSTKHMPGNTESTLLYKAFSTIPNNEDWTLSFSGANEGIVGVHVCDNFIIVVNAQRTVRVFSLCGTQLNLFSIPGDLVTINSHKNTVVIVHHAASFGSSQCLSALVLDLSTNHRILHDTLALSPNSTLSWIGFQQTTDFLTTYDSAGMIRILCYASSESKSMQWTPLSDMSKNVLESHWMVGLSKSEIYSIVCTATKEYPQTIPRPTLSPNPISIPLLPTVSCKLEQSLVDSKISFNNVIHNDPNQALLIREQAALDSAILRLFQLYIKTMQFSRAIELLYSLNLKKSFDIAFKCSNEKQCSVVTKKIIELKKIFVQKTYDQPSSSSNLTSSQGQSPEKSNSDLKRKELTQSAVVESNDSSDKPSKLFKFQ</sequence>
<keyword evidence="2" id="KW-0677">Repeat</keyword>
<feature type="region of interest" description="Disordered" evidence="4">
    <location>
        <begin position="378"/>
        <end position="417"/>
    </location>
</feature>
<evidence type="ECO:0000256" key="3">
    <source>
        <dbReference type="PROSITE-ProRule" id="PRU00221"/>
    </source>
</evidence>
<accession>A0A8J4PLE2</accession>
<keyword evidence="7" id="KW-1185">Reference proteome</keyword>
<dbReference type="OrthoDB" id="427368at2759"/>
<feature type="compositionally biased region" description="Low complexity" evidence="4">
    <location>
        <begin position="854"/>
        <end position="868"/>
    </location>
</feature>
<feature type="compositionally biased region" description="Acidic residues" evidence="4">
    <location>
        <begin position="404"/>
        <end position="417"/>
    </location>
</feature>
<proteinExistence type="predicted"/>
<feature type="region of interest" description="Disordered" evidence="4">
    <location>
        <begin position="244"/>
        <end position="269"/>
    </location>
</feature>
<dbReference type="AlphaFoldDB" id="A0A8J4PLE2"/>
<dbReference type="InterPro" id="IPR036322">
    <property type="entry name" value="WD40_repeat_dom_sf"/>
</dbReference>
<dbReference type="GO" id="GO:0006261">
    <property type="term" value="P:DNA-templated DNA replication"/>
    <property type="evidence" value="ECO:0007669"/>
    <property type="project" value="TreeGrafter"/>
</dbReference>
<feature type="domain" description="WDHD1/CFT4 second beta-propeller" evidence="5">
    <location>
        <begin position="450"/>
        <end position="749"/>
    </location>
</feature>